<evidence type="ECO:0000313" key="9">
    <source>
        <dbReference type="EMBL" id="ADD93323.1"/>
    </source>
</evidence>
<dbReference type="PIRSF" id="PIRSF005719">
    <property type="entry name" value="SMC"/>
    <property type="match status" value="1"/>
</dbReference>
<dbReference type="GO" id="GO:0007062">
    <property type="term" value="P:sister chromatid cohesion"/>
    <property type="evidence" value="ECO:0007669"/>
    <property type="project" value="InterPro"/>
</dbReference>
<evidence type="ECO:0000256" key="4">
    <source>
        <dbReference type="ARBA" id="ARBA00023054"/>
    </source>
</evidence>
<dbReference type="Gene3D" id="1.20.1060.20">
    <property type="match status" value="1"/>
</dbReference>
<dbReference type="GO" id="GO:0005524">
    <property type="term" value="F:ATP binding"/>
    <property type="evidence" value="ECO:0007669"/>
    <property type="project" value="UniProtKB-UniRule"/>
</dbReference>
<dbReference type="InterPro" id="IPR003395">
    <property type="entry name" value="RecF/RecN/SMC_N"/>
</dbReference>
<dbReference type="SMART" id="SM00968">
    <property type="entry name" value="SMC_hinge"/>
    <property type="match status" value="1"/>
</dbReference>
<dbReference type="InterPro" id="IPR010935">
    <property type="entry name" value="SMC_hinge"/>
</dbReference>
<dbReference type="Pfam" id="PF06470">
    <property type="entry name" value="SMC_hinge"/>
    <property type="match status" value="1"/>
</dbReference>
<evidence type="ECO:0000256" key="7">
    <source>
        <dbReference type="SAM" id="MobiDB-lite"/>
    </source>
</evidence>
<reference evidence="9" key="1">
    <citation type="journal article" date="2010" name="ISME J.">
        <title>Metagenome of the Mediterranean deep chlorophyll maximum studied by direct and fosmid library 454 pyrosequencing.</title>
        <authorList>
            <person name="Ghai R."/>
            <person name="Martin-Cuadrado A.B."/>
            <person name="Molto A.G."/>
            <person name="Heredia I.G."/>
            <person name="Cabrera R."/>
            <person name="Martin J."/>
            <person name="Verdu M."/>
            <person name="Deschamps P."/>
            <person name="Moreira D."/>
            <person name="Lopez-Garcia P."/>
            <person name="Mira A."/>
            <person name="Rodriguez-Valera F."/>
        </authorList>
    </citation>
    <scope>NUCLEOTIDE SEQUENCE</scope>
</reference>
<organism evidence="9">
    <name type="scientific">uncultured archaeon MedDCM-OCT-S09-C50</name>
    <dbReference type="NCBI Taxonomy" id="743102"/>
    <lineage>
        <taxon>Archaea</taxon>
        <taxon>environmental samples</taxon>
    </lineage>
</organism>
<gene>
    <name evidence="6" type="primary">smc</name>
</gene>
<accession>D6PC72</accession>
<evidence type="ECO:0000256" key="2">
    <source>
        <dbReference type="ARBA" id="ARBA00022741"/>
    </source>
</evidence>
<dbReference type="Pfam" id="PF02463">
    <property type="entry name" value="SMC_N"/>
    <property type="match status" value="1"/>
</dbReference>
<dbReference type="GO" id="GO:0005737">
    <property type="term" value="C:cytoplasm"/>
    <property type="evidence" value="ECO:0007669"/>
    <property type="project" value="UniProtKB-SubCell"/>
</dbReference>
<evidence type="ECO:0000256" key="1">
    <source>
        <dbReference type="ARBA" id="ARBA00022490"/>
    </source>
</evidence>
<keyword evidence="3 6" id="KW-0067">ATP-binding</keyword>
<feature type="compositionally biased region" description="Polar residues" evidence="7">
    <location>
        <begin position="1283"/>
        <end position="1298"/>
    </location>
</feature>
<comment type="similarity">
    <text evidence="6">Belongs to the SMC family.</text>
</comment>
<keyword evidence="5 6" id="KW-0238">DNA-binding</keyword>
<dbReference type="GO" id="GO:0007059">
    <property type="term" value="P:chromosome segregation"/>
    <property type="evidence" value="ECO:0007669"/>
    <property type="project" value="UniProtKB-UniRule"/>
</dbReference>
<proteinExistence type="inferred from homology"/>
<name>D6PC72_9ARCH</name>
<dbReference type="GO" id="GO:0030261">
    <property type="term" value="P:chromosome condensation"/>
    <property type="evidence" value="ECO:0007669"/>
    <property type="project" value="InterPro"/>
</dbReference>
<dbReference type="GO" id="GO:0016887">
    <property type="term" value="F:ATP hydrolysis activity"/>
    <property type="evidence" value="ECO:0007669"/>
    <property type="project" value="InterPro"/>
</dbReference>
<dbReference type="NCBIfam" id="TIGR02169">
    <property type="entry name" value="SMC_prok_A"/>
    <property type="match status" value="1"/>
</dbReference>
<sequence length="1304" mass="144676">MYLKSLEVLNFKSFKGEVTVPLDRGFTAITGPNGSGKSNCGDAIQFVLGPKSNRVIRAQNSTDLIFNGGKNSKPARDCSVTLVFANPVMSNGRRRLPLDKEEIRMSRSIRLTASNNPVTSYKLNGEDSTQKVFHRLLGAANARPDGYNIVLQGDVTSLAKMTANERRKVLDNVAGVTSYDDEIRKANKQKDMVENYLDRIGLLEKEQLERLSTLAKERHVAQKAKEVSDAIQVTNAMLLQSRYATLKNELAFHIEERQKYLAQSQTLLDEHKATAKELLELDDKIADIQREINQLTGGETSELGQAIQALQVAIELNNDRLVEATKEEEDEAEEVVQVKEQLDEASEELSAFVSNLESANSALAEALEHLKEAQDEEGRVRQALAMAGEQNLHLTEALATAEELVEDQEQQRSEAQSEVDKLAVEADLVGQQLATAQEESEELRLALGELGIRLQELSDEAPEYDRNALAQQLIDAQRAESQLGEDRSRIEIKLREAERALNLAKAEMEQKSGAKGLAGGASAVLAARDNQELRGIIGTVAELCAPKDSAHEVALATAIGAGMASVVVETDQDAANAIRWLAENRAGRATFLPINKLNSSRAGGKTVMTSRKDGVLGFAHEMLDYDPRIDVAVRFALRNTLIVENLSIARQYMGGTRFVTLRGDVIESGGAMVGGSKRKMNISFGGRIQGASEVEKYTGEVDKYHLMERTVNEALREARTNQQLIRNKINAMVDDSHATEMREVKAEQKQTGQAHKKALGVVSGLEGKLDEVRQNAQDALRGLDAADRTLSSAKQAHQTAKEALEAASPEHLRERMHAANLLRVSAQGEKEKAEETLSSGASHQTVLQRRVDEIEARLRSLDENKESRLVRIDELEANLATDRIALKAKKDEQAVYLEENQGLETERQELTDQRATLRVRNEERLTQAQNNRRLAEDLMRTIAEKEGEVQLMGQELIDANLSLNDLPEGLKNVGELERELRNLQRRMDNFGNVNMMAIEQYDECQARLDLMKDEFATLQSRRKHLIEVTEQLESQRKERLLDVLEKVNENFKKSYNELSDGGRGELFLENPAEPFKGGLELWAQPRGKSSKVSRQQLSGGEQSMAALALIFAIQDYDPSPFYYFDEVDQNLDAYNAERIAKMCRKRSQRAQFIMVTLRKVSLKLADHHIGITHGGDGCSRRILDFDRERAIALGEAALKEAQKDADKNESRILDAVAAADDMPVVPDALEVPKSLGGLLAHMHEDGEQQAPPESSMGGLMERTQEFTEDINERAEVAAKVAQASESETDVAQNLSESAVESDEQ</sequence>
<keyword evidence="2 6" id="KW-0547">Nucleotide-binding</keyword>
<keyword evidence="1 6" id="KW-0963">Cytoplasm</keyword>
<dbReference type="Gene3D" id="3.40.50.300">
    <property type="entry name" value="P-loop containing nucleotide triphosphate hydrolases"/>
    <property type="match status" value="2"/>
</dbReference>
<feature type="coiled-coil region" evidence="6">
    <location>
        <begin position="243"/>
        <end position="460"/>
    </location>
</feature>
<keyword evidence="4 6" id="KW-0175">Coiled coil</keyword>
<dbReference type="GO" id="GO:0005694">
    <property type="term" value="C:chromosome"/>
    <property type="evidence" value="ECO:0007669"/>
    <property type="project" value="InterPro"/>
</dbReference>
<dbReference type="GO" id="GO:0006260">
    <property type="term" value="P:DNA replication"/>
    <property type="evidence" value="ECO:0007669"/>
    <property type="project" value="UniProtKB-UniRule"/>
</dbReference>
<feature type="domain" description="SMC hinge" evidence="8">
    <location>
        <begin position="534"/>
        <end position="653"/>
    </location>
</feature>
<dbReference type="InterPro" id="IPR036277">
    <property type="entry name" value="SMC_hinge_sf"/>
</dbReference>
<feature type="coiled-coil region" evidence="6">
    <location>
        <begin position="487"/>
        <end position="514"/>
    </location>
</feature>
<dbReference type="GO" id="GO:0003677">
    <property type="term" value="F:DNA binding"/>
    <property type="evidence" value="ECO:0007669"/>
    <property type="project" value="UniProtKB-UniRule"/>
</dbReference>
<dbReference type="InterPro" id="IPR024704">
    <property type="entry name" value="SMC"/>
</dbReference>
<comment type="function">
    <text evidence="6">Required for chromosome condensation and partitioning.</text>
</comment>
<evidence type="ECO:0000256" key="5">
    <source>
        <dbReference type="ARBA" id="ARBA00023125"/>
    </source>
</evidence>
<comment type="subcellular location">
    <subcellularLocation>
        <location evidence="6">Cytoplasm</location>
    </subcellularLocation>
</comment>
<dbReference type="PANTHER" id="PTHR43977">
    <property type="entry name" value="STRUCTURAL MAINTENANCE OF CHROMOSOMES PROTEIN 3"/>
    <property type="match status" value="1"/>
</dbReference>
<dbReference type="HAMAP" id="MF_01894">
    <property type="entry name" value="Smc_prok"/>
    <property type="match status" value="1"/>
</dbReference>
<protein>
    <recommendedName>
        <fullName evidence="6">Chromosome partition protein Smc</fullName>
    </recommendedName>
</protein>
<feature type="binding site" evidence="6">
    <location>
        <begin position="32"/>
        <end position="39"/>
    </location>
    <ligand>
        <name>ATP</name>
        <dbReference type="ChEBI" id="CHEBI:30616"/>
    </ligand>
</feature>
<feature type="region of interest" description="Disordered" evidence="7">
    <location>
        <begin position="1277"/>
        <end position="1304"/>
    </location>
</feature>
<dbReference type="SUPFAM" id="SSF52540">
    <property type="entry name" value="P-loop containing nucleoside triphosphate hydrolases"/>
    <property type="match status" value="2"/>
</dbReference>
<dbReference type="EMBL" id="GU942976">
    <property type="protein sequence ID" value="ADD93323.1"/>
    <property type="molecule type" value="Genomic_DNA"/>
</dbReference>
<feature type="coiled-coil region" evidence="6">
    <location>
        <begin position="844"/>
        <end position="1021"/>
    </location>
</feature>
<feature type="coiled-coil region" evidence="6">
    <location>
        <begin position="769"/>
        <end position="803"/>
    </location>
</feature>
<dbReference type="InterPro" id="IPR027417">
    <property type="entry name" value="P-loop_NTPase"/>
</dbReference>
<dbReference type="InterPro" id="IPR011890">
    <property type="entry name" value="SMC_prok"/>
</dbReference>
<evidence type="ECO:0000256" key="3">
    <source>
        <dbReference type="ARBA" id="ARBA00022840"/>
    </source>
</evidence>
<comment type="subunit">
    <text evidence="6">Homodimer.</text>
</comment>
<dbReference type="SUPFAM" id="SSF75553">
    <property type="entry name" value="Smc hinge domain"/>
    <property type="match status" value="1"/>
</dbReference>
<comment type="domain">
    <text evidence="6">Contains large globular domains required for ATP hydrolysis at each terminus and a third globular domain forming a flexible hinge near the middle of the molecule. These domains are separated by coiled-coil structures.</text>
</comment>
<dbReference type="Gene3D" id="3.30.70.1620">
    <property type="match status" value="1"/>
</dbReference>
<evidence type="ECO:0000259" key="8">
    <source>
        <dbReference type="SMART" id="SM00968"/>
    </source>
</evidence>
<evidence type="ECO:0000256" key="6">
    <source>
        <dbReference type="HAMAP-Rule" id="MF_01894"/>
    </source>
</evidence>